<sequence>MHILVTGGAGFIGSDLVRMALADRLPGLEGASVTVLDALTYSGNPQNLAAVAEHPHYAFVHGDIRDTGLLDRVLPGVDAIVHVAAESHVDRSVRDASVFVETNVVGTQRLLDAALRHDVRRVLHVSTDEVYGSIDAGAWAEDAPLTPGSPAAASKAGSDLLARSYHRFHGLDVRITRHSSAYGPHQAPEQRVARSITALLDDEPMPAAGDQVRDWVHVDDHCRGIALALTVGRPGEVYNIGGGDALTHGRLGELLVAAAGREPGSPQAAPERPSRELPGFEGRRAVDAAKARAELGWMPEVLIEAGLAETVRWYDEHRSWWAPLKERAAL</sequence>
<keyword evidence="3" id="KW-1185">Reference proteome</keyword>
<evidence type="ECO:0000313" key="2">
    <source>
        <dbReference type="EMBL" id="GGN80307.1"/>
    </source>
</evidence>
<dbReference type="InterPro" id="IPR016040">
    <property type="entry name" value="NAD(P)-bd_dom"/>
</dbReference>
<name>A0ABQ2KEG8_9MICO</name>
<dbReference type="RefSeq" id="WP_188716296.1">
    <property type="nucleotide sequence ID" value="NZ_BAABBD010000001.1"/>
</dbReference>
<dbReference type="SUPFAM" id="SSF51735">
    <property type="entry name" value="NAD(P)-binding Rossmann-fold domains"/>
    <property type="match status" value="1"/>
</dbReference>
<dbReference type="PANTHER" id="PTHR43000">
    <property type="entry name" value="DTDP-D-GLUCOSE 4,6-DEHYDRATASE-RELATED"/>
    <property type="match status" value="1"/>
</dbReference>
<protein>
    <submittedName>
        <fullName evidence="2">dTDP-glucose 4,6-dehydratase</fullName>
    </submittedName>
</protein>
<reference evidence="3" key="1">
    <citation type="journal article" date="2019" name="Int. J. Syst. Evol. Microbiol.">
        <title>The Global Catalogue of Microorganisms (GCM) 10K type strain sequencing project: providing services to taxonomists for standard genome sequencing and annotation.</title>
        <authorList>
            <consortium name="The Broad Institute Genomics Platform"/>
            <consortium name="The Broad Institute Genome Sequencing Center for Infectious Disease"/>
            <person name="Wu L."/>
            <person name="Ma J."/>
        </authorList>
    </citation>
    <scope>NUCLEOTIDE SEQUENCE [LARGE SCALE GENOMIC DNA]</scope>
    <source>
        <strain evidence="3">CGMCC 1.6960</strain>
    </source>
</reference>
<evidence type="ECO:0000259" key="1">
    <source>
        <dbReference type="Pfam" id="PF16363"/>
    </source>
</evidence>
<dbReference type="Pfam" id="PF16363">
    <property type="entry name" value="GDP_Man_Dehyd"/>
    <property type="match status" value="1"/>
</dbReference>
<organism evidence="2 3">
    <name type="scientific">Agrococcus terreus</name>
    <dbReference type="NCBI Taxonomy" id="574649"/>
    <lineage>
        <taxon>Bacteria</taxon>
        <taxon>Bacillati</taxon>
        <taxon>Actinomycetota</taxon>
        <taxon>Actinomycetes</taxon>
        <taxon>Micrococcales</taxon>
        <taxon>Microbacteriaceae</taxon>
        <taxon>Agrococcus</taxon>
    </lineage>
</organism>
<dbReference type="Proteomes" id="UP000626982">
    <property type="component" value="Unassembled WGS sequence"/>
</dbReference>
<accession>A0ABQ2KEG8</accession>
<dbReference type="EMBL" id="BMLM01000001">
    <property type="protein sequence ID" value="GGN80307.1"/>
    <property type="molecule type" value="Genomic_DNA"/>
</dbReference>
<feature type="domain" description="NAD(P)-binding" evidence="1">
    <location>
        <begin position="4"/>
        <end position="310"/>
    </location>
</feature>
<dbReference type="Gene3D" id="3.40.50.720">
    <property type="entry name" value="NAD(P)-binding Rossmann-like Domain"/>
    <property type="match status" value="1"/>
</dbReference>
<comment type="caution">
    <text evidence="2">The sequence shown here is derived from an EMBL/GenBank/DDBJ whole genome shotgun (WGS) entry which is preliminary data.</text>
</comment>
<proteinExistence type="predicted"/>
<dbReference type="InterPro" id="IPR036291">
    <property type="entry name" value="NAD(P)-bd_dom_sf"/>
</dbReference>
<evidence type="ECO:0000313" key="3">
    <source>
        <dbReference type="Proteomes" id="UP000626982"/>
    </source>
</evidence>
<dbReference type="Gene3D" id="3.90.25.10">
    <property type="entry name" value="UDP-galactose 4-epimerase, domain 1"/>
    <property type="match status" value="1"/>
</dbReference>
<gene>
    <name evidence="2" type="ORF">GCM10010968_08020</name>
</gene>